<dbReference type="Proteomes" id="UP000261174">
    <property type="component" value="Unassembled WGS sequence"/>
</dbReference>
<accession>A0A3E1P0L5</accession>
<dbReference type="OrthoDB" id="1098190at2"/>
<gene>
    <name evidence="2" type="ORF">DXN04_17140</name>
</gene>
<dbReference type="InterPro" id="IPR051396">
    <property type="entry name" value="Bact_Antivir_Def_Nuclease"/>
</dbReference>
<dbReference type="AlphaFoldDB" id="A0A3E1P0L5"/>
<comment type="caution">
    <text evidence="2">The sequence shown here is derived from an EMBL/GenBank/DDBJ whole genome shotgun (WGS) entry which is preliminary data.</text>
</comment>
<evidence type="ECO:0000313" key="2">
    <source>
        <dbReference type="EMBL" id="RFM33685.1"/>
    </source>
</evidence>
<dbReference type="SUPFAM" id="SSF52540">
    <property type="entry name" value="P-loop containing nucleoside triphosphate hydrolases"/>
    <property type="match status" value="1"/>
</dbReference>
<feature type="domain" description="Endonuclease GajA/Old nuclease/RecF-like AAA" evidence="1">
    <location>
        <begin position="2"/>
        <end position="147"/>
    </location>
</feature>
<proteinExistence type="predicted"/>
<dbReference type="EMBL" id="QTJV01000006">
    <property type="protein sequence ID" value="RFM33685.1"/>
    <property type="molecule type" value="Genomic_DNA"/>
</dbReference>
<sequence length="409" mass="48237">MQQLKIRNFGPLHEVELIVKDYMIFIGPQASGKSTILKLLYIFRSLREEVFRTVADIVEGINTDPLPELKLKEHIINKFKSFWNSHTRYGEFFLKYDYGNDKVVTIYQSGKKINVAFSEKLEQDIRNIFVGLRTYITERYKNATQEHKAKYYAELDRHIYFLFDREKIPIYIPAARVMAYGVFGRYLNRRLDNTIKIFIQQIAEMRPLYYQDLEEMVNGMRAYEFRDRDSIDMAMVLIRKILRGDYVYEENNERIKLEKKAYIEMPFASTGQQEALWLMLQLFTTMLSSGEYFIIIDEPEAHLYPLAQKYMMELIALVANYAENEIVMATNSPTVLKSVNNQVYAKKKNTEVVHPKYRLDGKILGAYILEKKGLRSIVDTKKGMIMQHELDSVGDMLDNELRIMEEREN</sequence>
<protein>
    <recommendedName>
        <fullName evidence="1">Endonuclease GajA/Old nuclease/RecF-like AAA domain-containing protein</fullName>
    </recommendedName>
</protein>
<evidence type="ECO:0000313" key="3">
    <source>
        <dbReference type="Proteomes" id="UP000261174"/>
    </source>
</evidence>
<dbReference type="PANTHER" id="PTHR43581">
    <property type="entry name" value="ATP/GTP PHOSPHATASE"/>
    <property type="match status" value="1"/>
</dbReference>
<keyword evidence="3" id="KW-1185">Reference proteome</keyword>
<feature type="domain" description="Endonuclease GajA/Old nuclease/RecF-like AAA" evidence="1">
    <location>
        <begin position="250"/>
        <end position="334"/>
    </location>
</feature>
<organism evidence="2 3">
    <name type="scientific">Chitinophaga silvisoli</name>
    <dbReference type="NCBI Taxonomy" id="2291814"/>
    <lineage>
        <taxon>Bacteria</taxon>
        <taxon>Pseudomonadati</taxon>
        <taxon>Bacteroidota</taxon>
        <taxon>Chitinophagia</taxon>
        <taxon>Chitinophagales</taxon>
        <taxon>Chitinophagaceae</taxon>
        <taxon>Chitinophaga</taxon>
    </lineage>
</organism>
<dbReference type="Gene3D" id="3.40.50.300">
    <property type="entry name" value="P-loop containing nucleotide triphosphate hydrolases"/>
    <property type="match status" value="1"/>
</dbReference>
<dbReference type="Pfam" id="PF13175">
    <property type="entry name" value="AAA_15"/>
    <property type="match status" value="2"/>
</dbReference>
<reference evidence="2 3" key="1">
    <citation type="submission" date="2018-08" db="EMBL/GenBank/DDBJ databases">
        <title>Chitinophaga sp. K20C18050901, a novel bacterium isolated from forest soil.</title>
        <authorList>
            <person name="Wang C."/>
        </authorList>
    </citation>
    <scope>NUCLEOTIDE SEQUENCE [LARGE SCALE GENOMIC DNA]</scope>
    <source>
        <strain evidence="2 3">K20C18050901</strain>
    </source>
</reference>
<dbReference type="RefSeq" id="WP_116854607.1">
    <property type="nucleotide sequence ID" value="NZ_QTJV01000006.1"/>
</dbReference>
<dbReference type="InterPro" id="IPR041685">
    <property type="entry name" value="AAA_GajA/Old/RecF-like"/>
</dbReference>
<evidence type="ECO:0000259" key="1">
    <source>
        <dbReference type="Pfam" id="PF13175"/>
    </source>
</evidence>
<name>A0A3E1P0L5_9BACT</name>
<dbReference type="PANTHER" id="PTHR43581:SF2">
    <property type="entry name" value="EXCINUCLEASE ATPASE SUBUNIT"/>
    <property type="match status" value="1"/>
</dbReference>
<dbReference type="InterPro" id="IPR027417">
    <property type="entry name" value="P-loop_NTPase"/>
</dbReference>